<dbReference type="PANTHER" id="PTHR45651:SF68">
    <property type="entry name" value="ION TRANSPORT DOMAIN-CONTAINING PROTEIN"/>
    <property type="match status" value="1"/>
</dbReference>
<keyword evidence="1" id="KW-0406">Ion transport</keyword>
<gene>
    <name evidence="2" type="ORF">Prudu_011514</name>
</gene>
<keyword evidence="1" id="KW-0813">Transport</keyword>
<dbReference type="PANTHER" id="PTHR45651">
    <property type="entry name" value="CYCLIC NUCLEOTIDE-GATED ION CHANNEL 15-RELATED-RELATED"/>
    <property type="match status" value="1"/>
</dbReference>
<evidence type="ECO:0000256" key="1">
    <source>
        <dbReference type="ARBA" id="ARBA00023303"/>
    </source>
</evidence>
<name>A0A4Y1RBE6_PRUDU</name>
<dbReference type="GO" id="GO:0034220">
    <property type="term" value="P:monoatomic ion transmembrane transport"/>
    <property type="evidence" value="ECO:0007669"/>
    <property type="project" value="UniProtKB-KW"/>
</dbReference>
<reference evidence="2" key="1">
    <citation type="journal article" date="2019" name="Science">
        <title>Mutation of a bHLH transcription factor allowed almond domestication.</title>
        <authorList>
            <person name="Sanchez-Perez R."/>
            <person name="Pavan S."/>
            <person name="Mazzeo R."/>
            <person name="Moldovan C."/>
            <person name="Aiese Cigliano R."/>
            <person name="Del Cueto J."/>
            <person name="Ricciardi F."/>
            <person name="Lotti C."/>
            <person name="Ricciardi L."/>
            <person name="Dicenta F."/>
            <person name="Lopez-Marques R.L."/>
            <person name="Lindberg Moller B."/>
        </authorList>
    </citation>
    <scope>NUCLEOTIDE SEQUENCE</scope>
</reference>
<dbReference type="GO" id="GO:0016020">
    <property type="term" value="C:membrane"/>
    <property type="evidence" value="ECO:0007669"/>
    <property type="project" value="UniProtKB-SubCell"/>
</dbReference>
<accession>A0A4Y1RBE6</accession>
<proteinExistence type="predicted"/>
<evidence type="ECO:0000313" key="2">
    <source>
        <dbReference type="EMBL" id="BBH01287.1"/>
    </source>
</evidence>
<keyword evidence="1" id="KW-0407">Ion channel</keyword>
<dbReference type="AlphaFoldDB" id="A0A4Y1RBE6"/>
<dbReference type="EMBL" id="AP019300">
    <property type="protein sequence ID" value="BBH01287.1"/>
    <property type="molecule type" value="Genomic_DNA"/>
</dbReference>
<organism evidence="2">
    <name type="scientific">Prunus dulcis</name>
    <name type="common">Almond</name>
    <name type="synonym">Amygdalus dulcis</name>
    <dbReference type="NCBI Taxonomy" id="3755"/>
    <lineage>
        <taxon>Eukaryota</taxon>
        <taxon>Viridiplantae</taxon>
        <taxon>Streptophyta</taxon>
        <taxon>Embryophyta</taxon>
        <taxon>Tracheophyta</taxon>
        <taxon>Spermatophyta</taxon>
        <taxon>Magnoliopsida</taxon>
        <taxon>eudicotyledons</taxon>
        <taxon>Gunneridae</taxon>
        <taxon>Pentapetalae</taxon>
        <taxon>rosids</taxon>
        <taxon>fabids</taxon>
        <taxon>Rosales</taxon>
        <taxon>Rosaceae</taxon>
        <taxon>Amygdaloideae</taxon>
        <taxon>Amygdaleae</taxon>
        <taxon>Prunus</taxon>
    </lineage>
</organism>
<sequence>MKLYITDCFRLVFFDSHTSSVSMDEEGGAVTIPSSSRTIALENSNDVLARVAHIVRTHVQIIVGILAFVAKIVNLIHEYGESTWAVALPAFGSHTVQVGLYENQKGTIAEVIIHVFARVADIVREGILWRIFFSPLTRKNALIISCIAMSIDPLFFYIPVIDDKNKCLGIDKRLKTAALCLRALPDATFALHAINQVFIVLGKLINQRPSSRVSEDGDFEFLFVRMLFEYINWRFPYPSHPQSGGSEHFGQRVTTLNVSLLCIIWPGYLEVFGISFLFNERYHAGINSWQYFKKYHLLNELCPSNPPSATVFNFGIFLDAIQYGITRSMHFPTKFFYCVWWGVRNLSPDLWTTRVLEICGHPPLDLFV</sequence>
<protein>
    <submittedName>
        <fullName evidence="2">Cyclic nucleotide gated channel 1</fullName>
    </submittedName>
</protein>